<evidence type="ECO:0000313" key="2">
    <source>
        <dbReference type="Proteomes" id="UP001187531"/>
    </source>
</evidence>
<protein>
    <submittedName>
        <fullName evidence="1">Uncharacterized protein</fullName>
    </submittedName>
</protein>
<gene>
    <name evidence="1" type="ORF">QYM36_019405</name>
</gene>
<sequence>MLKDISEKNRMEILEKEADSDIDLDRDFLPDVCEIKLITEREKGFRASVCAKVDKSIPEKPYEEIESSFKILFKSSVSLSSGLQSRFC</sequence>
<dbReference type="Pfam" id="PF05427">
    <property type="entry name" value="FIBP"/>
    <property type="match status" value="1"/>
</dbReference>
<organism evidence="1 2">
    <name type="scientific">Artemia franciscana</name>
    <name type="common">Brine shrimp</name>
    <name type="synonym">Artemia sanfranciscana</name>
    <dbReference type="NCBI Taxonomy" id="6661"/>
    <lineage>
        <taxon>Eukaryota</taxon>
        <taxon>Metazoa</taxon>
        <taxon>Ecdysozoa</taxon>
        <taxon>Arthropoda</taxon>
        <taxon>Crustacea</taxon>
        <taxon>Branchiopoda</taxon>
        <taxon>Anostraca</taxon>
        <taxon>Artemiidae</taxon>
        <taxon>Artemia</taxon>
    </lineage>
</organism>
<keyword evidence="2" id="KW-1185">Reference proteome</keyword>
<comment type="caution">
    <text evidence="1">The sequence shown here is derived from an EMBL/GenBank/DDBJ whole genome shotgun (WGS) entry which is preliminary data.</text>
</comment>
<reference evidence="1" key="1">
    <citation type="submission" date="2023-07" db="EMBL/GenBank/DDBJ databases">
        <title>Chromosome-level genome assembly of Artemia franciscana.</title>
        <authorList>
            <person name="Jo E."/>
        </authorList>
    </citation>
    <scope>NUCLEOTIDE SEQUENCE</scope>
    <source>
        <tissue evidence="1">Whole body</tissue>
    </source>
</reference>
<proteinExistence type="predicted"/>
<accession>A0AA88H187</accession>
<dbReference type="EMBL" id="JAVRJZ010001089">
    <property type="protein sequence ID" value="KAK2701965.1"/>
    <property type="molecule type" value="Genomic_DNA"/>
</dbReference>
<evidence type="ECO:0000313" key="1">
    <source>
        <dbReference type="EMBL" id="KAK2701965.1"/>
    </source>
</evidence>
<dbReference type="InterPro" id="IPR008614">
    <property type="entry name" value="FIBP"/>
</dbReference>
<dbReference type="Proteomes" id="UP001187531">
    <property type="component" value="Unassembled WGS sequence"/>
</dbReference>
<name>A0AA88H187_ARTSF</name>
<dbReference type="AlphaFoldDB" id="A0AA88H187"/>